<dbReference type="EMBL" id="CP053587">
    <property type="protein sequence ID" value="WNZ27080.1"/>
    <property type="molecule type" value="Genomic_DNA"/>
</dbReference>
<dbReference type="InterPro" id="IPR044862">
    <property type="entry name" value="Pro_4_hyd_alph_FE2OG_OXY"/>
</dbReference>
<protein>
    <submittedName>
        <fullName evidence="9">Redoxin domain-containing protein</fullName>
    </submittedName>
</protein>
<keyword evidence="2" id="KW-0479">Metal-binding</keyword>
<dbReference type="GO" id="GO:0016209">
    <property type="term" value="F:antioxidant activity"/>
    <property type="evidence" value="ECO:0007669"/>
    <property type="project" value="InterPro"/>
</dbReference>
<gene>
    <name evidence="9" type="ORF">HJG54_29630</name>
</gene>
<evidence type="ECO:0000313" key="9">
    <source>
        <dbReference type="EMBL" id="WNZ27080.1"/>
    </source>
</evidence>
<dbReference type="SMART" id="SM00702">
    <property type="entry name" value="P4Hc"/>
    <property type="match status" value="1"/>
</dbReference>
<feature type="compositionally biased region" description="Low complexity" evidence="7">
    <location>
        <begin position="379"/>
        <end position="407"/>
    </location>
</feature>
<keyword evidence="3" id="KW-0847">Vitamin C</keyword>
<proteinExistence type="predicted"/>
<keyword evidence="5" id="KW-0560">Oxidoreductase</keyword>
<organism evidence="9">
    <name type="scientific">Leptolyngbya sp. NK1-12</name>
    <dbReference type="NCBI Taxonomy" id="2547451"/>
    <lineage>
        <taxon>Bacteria</taxon>
        <taxon>Bacillati</taxon>
        <taxon>Cyanobacteriota</taxon>
        <taxon>Cyanophyceae</taxon>
        <taxon>Leptolyngbyales</taxon>
        <taxon>Leptolyngbyaceae</taxon>
        <taxon>Leptolyngbya group</taxon>
        <taxon>Leptolyngbya</taxon>
    </lineage>
</organism>
<keyword evidence="4" id="KW-0223">Dioxygenase</keyword>
<dbReference type="GO" id="GO:0031418">
    <property type="term" value="F:L-ascorbic acid binding"/>
    <property type="evidence" value="ECO:0007669"/>
    <property type="project" value="UniProtKB-KW"/>
</dbReference>
<dbReference type="SUPFAM" id="SSF51197">
    <property type="entry name" value="Clavaminate synthase-like"/>
    <property type="match status" value="1"/>
</dbReference>
<evidence type="ECO:0000256" key="6">
    <source>
        <dbReference type="ARBA" id="ARBA00023004"/>
    </source>
</evidence>
<dbReference type="SUPFAM" id="SSF52833">
    <property type="entry name" value="Thioredoxin-like"/>
    <property type="match status" value="1"/>
</dbReference>
<keyword evidence="6" id="KW-0408">Iron</keyword>
<dbReference type="Pfam" id="PF00578">
    <property type="entry name" value="AhpC-TSA"/>
    <property type="match status" value="1"/>
</dbReference>
<sequence length="436" mass="49059">MMSLTVGDPVPWFMLPSTSNPTFHFDTVGGYYVVLFFFGSSKYYKAAVPLRDFCQRQTQFLTLKIPFFGISVDSDDAALAELVEHPSHFKLMWDFEAEVSRQYGVCQLQGETISYQPITLVLDPTLRVLQIFPIQNPSEHVNQVMQFLETLPAPEPHQMAARQAPVLLIPRVFEPEFCRHLIQLFDADGGEESGFMREKEGKTISVTDYSFKKRRDLNLADTHPDLLPTINELVIRRVQPEIEKAFQFSITRFERHVVACYDGKTGGFFNRHRDNTTKGTAHRRFAMTINLNTGDYEGGCLWFPEYGTRLYRPGVGEAVIFSCSLLHEATPVLSGRRFALLSFFYNDEDAELRERNRKFLAVEPKPDRAAAPETINLTPAHLSPHSSLSSGNPPAAAVARASGAAQANPKAAGFQSKSPQPKAKGFQSKSKSKKKR</sequence>
<dbReference type="Gene3D" id="2.60.120.620">
    <property type="entry name" value="q2cbj1_9rhob like domain"/>
    <property type="match status" value="1"/>
</dbReference>
<dbReference type="RefSeq" id="WP_316436691.1">
    <property type="nucleotide sequence ID" value="NZ_CP053587.1"/>
</dbReference>
<dbReference type="PROSITE" id="PS51471">
    <property type="entry name" value="FE2OG_OXY"/>
    <property type="match status" value="1"/>
</dbReference>
<dbReference type="InterPro" id="IPR005123">
    <property type="entry name" value="Oxoglu/Fe-dep_dioxygenase_dom"/>
</dbReference>
<dbReference type="Pfam" id="PF13640">
    <property type="entry name" value="2OG-FeII_Oxy_3"/>
    <property type="match status" value="1"/>
</dbReference>
<name>A0AA96WLW6_9CYAN</name>
<evidence type="ECO:0000256" key="4">
    <source>
        <dbReference type="ARBA" id="ARBA00022964"/>
    </source>
</evidence>
<reference evidence="9" key="1">
    <citation type="submission" date="2020-05" db="EMBL/GenBank/DDBJ databases">
        <authorList>
            <person name="Zhu T."/>
            <person name="Keshari N."/>
            <person name="Lu X."/>
        </authorList>
    </citation>
    <scope>NUCLEOTIDE SEQUENCE</scope>
    <source>
        <strain evidence="9">NK1-12</strain>
    </source>
</reference>
<feature type="domain" description="Fe2OG dioxygenase" evidence="8">
    <location>
        <begin position="252"/>
        <end position="347"/>
    </location>
</feature>
<dbReference type="GO" id="GO:0051213">
    <property type="term" value="F:dioxygenase activity"/>
    <property type="evidence" value="ECO:0007669"/>
    <property type="project" value="UniProtKB-KW"/>
</dbReference>
<evidence type="ECO:0000256" key="1">
    <source>
        <dbReference type="ARBA" id="ARBA00001961"/>
    </source>
</evidence>
<evidence type="ECO:0000256" key="5">
    <source>
        <dbReference type="ARBA" id="ARBA00023002"/>
    </source>
</evidence>
<comment type="cofactor">
    <cofactor evidence="1">
        <name>L-ascorbate</name>
        <dbReference type="ChEBI" id="CHEBI:38290"/>
    </cofactor>
</comment>
<accession>A0AA96WLW6</accession>
<dbReference type="GO" id="GO:0016705">
    <property type="term" value="F:oxidoreductase activity, acting on paired donors, with incorporation or reduction of molecular oxygen"/>
    <property type="evidence" value="ECO:0007669"/>
    <property type="project" value="InterPro"/>
</dbReference>
<evidence type="ECO:0000256" key="7">
    <source>
        <dbReference type="SAM" id="MobiDB-lite"/>
    </source>
</evidence>
<dbReference type="AlphaFoldDB" id="A0AA96WLW6"/>
<dbReference type="InterPro" id="IPR006620">
    <property type="entry name" value="Pro_4_hyd_alph"/>
</dbReference>
<evidence type="ECO:0000259" key="8">
    <source>
        <dbReference type="PROSITE" id="PS51471"/>
    </source>
</evidence>
<dbReference type="InterPro" id="IPR036249">
    <property type="entry name" value="Thioredoxin-like_sf"/>
</dbReference>
<dbReference type="InterPro" id="IPR000866">
    <property type="entry name" value="AhpC/TSA"/>
</dbReference>
<dbReference type="Gene3D" id="3.40.30.10">
    <property type="entry name" value="Glutaredoxin"/>
    <property type="match status" value="1"/>
</dbReference>
<dbReference type="GO" id="GO:0005506">
    <property type="term" value="F:iron ion binding"/>
    <property type="evidence" value="ECO:0007669"/>
    <property type="project" value="InterPro"/>
</dbReference>
<evidence type="ECO:0000256" key="3">
    <source>
        <dbReference type="ARBA" id="ARBA00022896"/>
    </source>
</evidence>
<evidence type="ECO:0000256" key="2">
    <source>
        <dbReference type="ARBA" id="ARBA00022723"/>
    </source>
</evidence>
<feature type="region of interest" description="Disordered" evidence="7">
    <location>
        <begin position="378"/>
        <end position="436"/>
    </location>
</feature>